<reference evidence="1" key="1">
    <citation type="journal article" date="2021" name="Proc. Natl. Acad. Sci. U.S.A.">
        <title>Three genomes in the algal genus Volvox reveal the fate of a haploid sex-determining region after a transition to homothallism.</title>
        <authorList>
            <person name="Yamamoto K."/>
            <person name="Hamaji T."/>
            <person name="Kawai-Toyooka H."/>
            <person name="Matsuzaki R."/>
            <person name="Takahashi F."/>
            <person name="Nishimura Y."/>
            <person name="Kawachi M."/>
            <person name="Noguchi H."/>
            <person name="Minakuchi Y."/>
            <person name="Umen J.G."/>
            <person name="Toyoda A."/>
            <person name="Nozaki H."/>
        </authorList>
    </citation>
    <scope>NUCLEOTIDE SEQUENCE</scope>
    <source>
        <strain evidence="1">NIES-3785</strain>
    </source>
</reference>
<evidence type="ECO:0000313" key="2">
    <source>
        <dbReference type="Proteomes" id="UP000722791"/>
    </source>
</evidence>
<evidence type="ECO:0000313" key="1">
    <source>
        <dbReference type="EMBL" id="GIL95243.1"/>
    </source>
</evidence>
<proteinExistence type="predicted"/>
<dbReference type="EMBL" id="BNCQ01000002">
    <property type="protein sequence ID" value="GIL95243.1"/>
    <property type="molecule type" value="Genomic_DNA"/>
</dbReference>
<protein>
    <submittedName>
        <fullName evidence="1">Uncharacterized protein</fullName>
    </submittedName>
</protein>
<sequence>MDNLPDLLKVAYENPPRPILVTPDLSNNRAIGRDLVALASLQIHHHKVAGRGVPSAKEKLSLLRVMIFIVIKVDAIQLALFEGMAGPHVGLRRDNYCQEPLFKAYPGNLYLSRT</sequence>
<gene>
    <name evidence="1" type="ORF">Vretimale_1271</name>
</gene>
<organism evidence="1 2">
    <name type="scientific">Volvox reticuliferus</name>
    <dbReference type="NCBI Taxonomy" id="1737510"/>
    <lineage>
        <taxon>Eukaryota</taxon>
        <taxon>Viridiplantae</taxon>
        <taxon>Chlorophyta</taxon>
        <taxon>core chlorophytes</taxon>
        <taxon>Chlorophyceae</taxon>
        <taxon>CS clade</taxon>
        <taxon>Chlamydomonadales</taxon>
        <taxon>Volvocaceae</taxon>
        <taxon>Volvox</taxon>
    </lineage>
</organism>
<dbReference type="Proteomes" id="UP000722791">
    <property type="component" value="Unassembled WGS sequence"/>
</dbReference>
<dbReference type="AlphaFoldDB" id="A0A8J4DAE7"/>
<accession>A0A8J4DAE7</accession>
<comment type="caution">
    <text evidence="1">The sequence shown here is derived from an EMBL/GenBank/DDBJ whole genome shotgun (WGS) entry which is preliminary data.</text>
</comment>
<name>A0A8J4DAE7_9CHLO</name>